<keyword evidence="2" id="KW-0675">Receptor</keyword>
<dbReference type="AlphaFoldDB" id="A0A6A4W3P9"/>
<evidence type="ECO:0000256" key="1">
    <source>
        <dbReference type="SAM" id="Phobius"/>
    </source>
</evidence>
<keyword evidence="1" id="KW-0472">Membrane</keyword>
<dbReference type="OrthoDB" id="8038418at2759"/>
<dbReference type="Pfam" id="PF10166">
    <property type="entry name" value="DUF2368"/>
    <property type="match status" value="1"/>
</dbReference>
<keyword evidence="1" id="KW-0812">Transmembrane</keyword>
<accession>A0A6A4W3P9</accession>
<dbReference type="Proteomes" id="UP000440578">
    <property type="component" value="Unassembled WGS sequence"/>
</dbReference>
<dbReference type="EMBL" id="VIIS01001557">
    <property type="protein sequence ID" value="KAF0296471.1"/>
    <property type="molecule type" value="Genomic_DNA"/>
</dbReference>
<reference evidence="2 3" key="1">
    <citation type="submission" date="2019-07" db="EMBL/GenBank/DDBJ databases">
        <title>Draft genome assembly of a fouling barnacle, Amphibalanus amphitrite (Darwin, 1854): The first reference genome for Thecostraca.</title>
        <authorList>
            <person name="Kim W."/>
        </authorList>
    </citation>
    <scope>NUCLEOTIDE SEQUENCE [LARGE SCALE GENOMIC DNA]</scope>
    <source>
        <strain evidence="2">SNU_AA5</strain>
        <tissue evidence="2">Soma without cirri and trophi</tissue>
    </source>
</reference>
<gene>
    <name evidence="2" type="primary">PLGRKT_4</name>
    <name evidence="2" type="ORF">FJT64_006093</name>
</gene>
<dbReference type="PANTHER" id="PTHR13411">
    <property type="entry name" value="PLASMINOGEN RECEPTOR (KT)"/>
    <property type="match status" value="1"/>
</dbReference>
<proteinExistence type="predicted"/>
<keyword evidence="3" id="KW-1185">Reference proteome</keyword>
<dbReference type="PANTHER" id="PTHR13411:SF6">
    <property type="entry name" value="PLASMINOGEN RECEPTOR (KT)"/>
    <property type="match status" value="1"/>
</dbReference>
<dbReference type="InterPro" id="IPR019319">
    <property type="entry name" value="Plg-R(KT)"/>
</dbReference>
<protein>
    <submittedName>
        <fullName evidence="2">Plasminogen receptor (KT)</fullName>
    </submittedName>
</protein>
<evidence type="ECO:0000313" key="2">
    <source>
        <dbReference type="EMBL" id="KAF0296471.1"/>
    </source>
</evidence>
<feature type="transmembrane region" description="Helical" evidence="1">
    <location>
        <begin position="54"/>
        <end position="72"/>
    </location>
</feature>
<evidence type="ECO:0000313" key="3">
    <source>
        <dbReference type="Proteomes" id="UP000440578"/>
    </source>
</evidence>
<keyword evidence="1" id="KW-1133">Transmembrane helix</keyword>
<organism evidence="2 3">
    <name type="scientific">Amphibalanus amphitrite</name>
    <name type="common">Striped barnacle</name>
    <name type="synonym">Balanus amphitrite</name>
    <dbReference type="NCBI Taxonomy" id="1232801"/>
    <lineage>
        <taxon>Eukaryota</taxon>
        <taxon>Metazoa</taxon>
        <taxon>Ecdysozoa</taxon>
        <taxon>Arthropoda</taxon>
        <taxon>Crustacea</taxon>
        <taxon>Multicrustacea</taxon>
        <taxon>Cirripedia</taxon>
        <taxon>Thoracica</taxon>
        <taxon>Thoracicalcarea</taxon>
        <taxon>Balanomorpha</taxon>
        <taxon>Balanoidea</taxon>
        <taxon>Balanidae</taxon>
        <taxon>Amphibalaninae</taxon>
        <taxon>Amphibalanus</taxon>
    </lineage>
</organism>
<dbReference type="GO" id="GO:0005886">
    <property type="term" value="C:plasma membrane"/>
    <property type="evidence" value="ECO:0007669"/>
    <property type="project" value="InterPro"/>
</dbReference>
<sequence length="114" mass="13099">MGNMMARTMDENFEKNKKFMSEIQVIQLDRQIHMHDQLRLRRQAMEIAAAREMFFWWAAFYGTALIGAIGGVRRAKKPGLLIPFVPLTFIVAYQADLAYGTKLSRITGEVIFVT</sequence>
<name>A0A6A4W3P9_AMPAM</name>
<comment type="caution">
    <text evidence="2">The sequence shown here is derived from an EMBL/GenBank/DDBJ whole genome shotgun (WGS) entry which is preliminary data.</text>
</comment>